<accession>A0A2Z5ZC29</accession>
<keyword evidence="2" id="KW-1185">Reference proteome</keyword>
<proteinExistence type="predicted"/>
<dbReference type="GeneID" id="65108317"/>
<reference evidence="1 2" key="1">
    <citation type="submission" date="2018-02" db="EMBL/GenBank/DDBJ databases">
        <title>Full genome sequencing of a novel polyvalent bacteriophage as one of T4-Family member.</title>
        <authorList>
            <person name="Kawasaki T."/>
            <person name="Saad A.M."/>
            <person name="Yamada T."/>
        </authorList>
    </citation>
    <scope>NUCLEOTIDE SEQUENCE [LARGE SCALE GENOMIC DNA]</scope>
    <source>
        <strain evidence="1 2">EcS1</strain>
    </source>
</reference>
<organism evidence="1 2">
    <name type="scientific">Escherichia phage EcS1</name>
    <dbReference type="NCBI Taxonomy" id="2083276"/>
    <lineage>
        <taxon>Viruses</taxon>
        <taxon>Duplodnaviria</taxon>
        <taxon>Heunggongvirae</taxon>
        <taxon>Uroviricota</taxon>
        <taxon>Caudoviricetes</taxon>
        <taxon>Pantevenvirales</taxon>
        <taxon>Straboviridae</taxon>
        <taxon>Tevenvirinae</taxon>
        <taxon>Kagamiyamavirus</taxon>
        <taxon>Kagamiyamavirus ecs1</taxon>
    </lineage>
</organism>
<keyword evidence="1" id="KW-0255">Endonuclease</keyword>
<keyword evidence="1" id="KW-0540">Nuclease</keyword>
<dbReference type="GO" id="GO:0004519">
    <property type="term" value="F:endonuclease activity"/>
    <property type="evidence" value="ECO:0007669"/>
    <property type="project" value="UniProtKB-KW"/>
</dbReference>
<name>A0A2Z5ZC29_9CAUD</name>
<dbReference type="RefSeq" id="YP_010090825.1">
    <property type="nucleotide sequence ID" value="NC_055721.1"/>
</dbReference>
<keyword evidence="1" id="KW-0378">Hydrolase</keyword>
<dbReference type="EMBL" id="LC371242">
    <property type="protein sequence ID" value="BBC78178.1"/>
    <property type="molecule type" value="Genomic_DNA"/>
</dbReference>
<protein>
    <submittedName>
        <fullName evidence="1">Site-specific RNA endonuclease</fullName>
    </submittedName>
</protein>
<dbReference type="InterPro" id="IPR019653">
    <property type="entry name" value="T4_endoribonuclease_RegB"/>
</dbReference>
<evidence type="ECO:0000313" key="1">
    <source>
        <dbReference type="EMBL" id="BBC78178.1"/>
    </source>
</evidence>
<dbReference type="Proteomes" id="UP000250157">
    <property type="component" value="Segment"/>
</dbReference>
<dbReference type="Pfam" id="PF10715">
    <property type="entry name" value="REGB_T4"/>
    <property type="match status" value="1"/>
</dbReference>
<sequence length="152" mass="17939">MSIDSSVYIRRNKLRRIFETEFNSINAELKKACKEYGIKEVFHLKYSPHLLDRAIQREIDETYVFNLFHKLHRKVVDVVEYLRLKPLPDIEDHILPGVEYRPLRLEITDRNLWLGMTVDKGQTASSYGLTCRMAFINNKRLEGKISTKVIDL</sequence>
<evidence type="ECO:0000313" key="2">
    <source>
        <dbReference type="Proteomes" id="UP000250157"/>
    </source>
</evidence>
<dbReference type="KEGG" id="vg:65108317"/>